<evidence type="ECO:0000313" key="3">
    <source>
        <dbReference type="Proteomes" id="UP001498935"/>
    </source>
</evidence>
<dbReference type="Proteomes" id="UP001498935">
    <property type="component" value="Unassembled WGS sequence"/>
</dbReference>
<organism evidence="2 3">
    <name type="scientific">Brevibacterium ammoniilyticum</name>
    <dbReference type="NCBI Taxonomy" id="1046555"/>
    <lineage>
        <taxon>Bacteria</taxon>
        <taxon>Bacillati</taxon>
        <taxon>Actinomycetota</taxon>
        <taxon>Actinomycetes</taxon>
        <taxon>Micrococcales</taxon>
        <taxon>Brevibacteriaceae</taxon>
        <taxon>Brevibacterium</taxon>
    </lineage>
</organism>
<dbReference type="PROSITE" id="PS51186">
    <property type="entry name" value="GNAT"/>
    <property type="match status" value="1"/>
</dbReference>
<reference evidence="2 3" key="1">
    <citation type="submission" date="2024-02" db="EMBL/GenBank/DDBJ databases">
        <title>Characterization of antibiotic resistant novel bacterial strains and their environmental applications.</title>
        <authorList>
            <person name="Manzoor S."/>
            <person name="Abbas S."/>
            <person name="Arshad M."/>
            <person name="Li W.J."/>
            <person name="Ahmed I."/>
        </authorList>
    </citation>
    <scope>NUCLEOTIDE SEQUENCE [LARGE SCALE GENOMIC DNA]</scope>
    <source>
        <strain evidence="2 3">KACC 15558</strain>
    </source>
</reference>
<dbReference type="InterPro" id="IPR016181">
    <property type="entry name" value="Acyl_CoA_acyltransferase"/>
</dbReference>
<proteinExistence type="predicted"/>
<dbReference type="CDD" id="cd04301">
    <property type="entry name" value="NAT_SF"/>
    <property type="match status" value="1"/>
</dbReference>
<sequence length="295" mass="31758">MPTFTTPTTSQFTEIIRTLSAWQTADWKGQLHPGDLGWHSMVGAERTAADLRCWTDDGSIVAIGMFDGDDLFRMAVSPSTFDDDALARRMETDLMTVLPPGTVTVEARGALALQALLSLHGWENDEPWTPMQLDLRSPVPENPRNAALRVEQIGLDQAEEWTAVHCSAFRGTLPTVEERQSLIRRWTAMATGPFGHLASHLIGFDTIDQPVAVTTVWTAGDGRPGLIEPMGVHRAHHGHGYGTAITLAGAQTLREHGASAAVVVAENSNAGALATYLAAGFTASAPVADLTRRKS</sequence>
<dbReference type="RefSeq" id="WP_201671136.1">
    <property type="nucleotide sequence ID" value="NZ_BAABBK010000011.1"/>
</dbReference>
<dbReference type="EMBL" id="BAABNP010000011">
    <property type="protein sequence ID" value="GAA5341569.1"/>
    <property type="molecule type" value="Genomic_DNA"/>
</dbReference>
<name>A0ABP9U5D9_9MICO</name>
<dbReference type="SUPFAM" id="SSF55729">
    <property type="entry name" value="Acyl-CoA N-acyltransferases (Nat)"/>
    <property type="match status" value="1"/>
</dbReference>
<keyword evidence="3" id="KW-1185">Reference proteome</keyword>
<comment type="caution">
    <text evidence="2">The sequence shown here is derived from an EMBL/GenBank/DDBJ whole genome shotgun (WGS) entry which is preliminary data.</text>
</comment>
<gene>
    <name evidence="2" type="ORF">KACC15558_26100</name>
</gene>
<dbReference type="Pfam" id="PF00583">
    <property type="entry name" value="Acetyltransf_1"/>
    <property type="match status" value="1"/>
</dbReference>
<protein>
    <recommendedName>
        <fullName evidence="1">N-acetyltransferase domain-containing protein</fullName>
    </recommendedName>
</protein>
<dbReference type="InterPro" id="IPR000182">
    <property type="entry name" value="GNAT_dom"/>
</dbReference>
<evidence type="ECO:0000313" key="2">
    <source>
        <dbReference type="EMBL" id="GAA5341569.1"/>
    </source>
</evidence>
<evidence type="ECO:0000259" key="1">
    <source>
        <dbReference type="PROSITE" id="PS51186"/>
    </source>
</evidence>
<feature type="domain" description="N-acetyltransferase" evidence="1">
    <location>
        <begin position="148"/>
        <end position="295"/>
    </location>
</feature>
<accession>A0ABP9U5D9</accession>
<dbReference type="Gene3D" id="3.40.630.30">
    <property type="match status" value="1"/>
</dbReference>